<feature type="compositionally biased region" description="Polar residues" evidence="1">
    <location>
        <begin position="80"/>
        <end position="98"/>
    </location>
</feature>
<keyword evidence="3" id="KW-1185">Reference proteome</keyword>
<proteinExistence type="predicted"/>
<organism evidence="2 3">
    <name type="scientific">Thalassiosira oceanica</name>
    <name type="common">Marine diatom</name>
    <dbReference type="NCBI Taxonomy" id="159749"/>
    <lineage>
        <taxon>Eukaryota</taxon>
        <taxon>Sar</taxon>
        <taxon>Stramenopiles</taxon>
        <taxon>Ochrophyta</taxon>
        <taxon>Bacillariophyta</taxon>
        <taxon>Coscinodiscophyceae</taxon>
        <taxon>Thalassiosirophycidae</taxon>
        <taxon>Thalassiosirales</taxon>
        <taxon>Thalassiosiraceae</taxon>
        <taxon>Thalassiosira</taxon>
    </lineage>
</organism>
<name>K0R6M8_THAOC</name>
<protein>
    <submittedName>
        <fullName evidence="2">Uncharacterized protein</fullName>
    </submittedName>
</protein>
<comment type="caution">
    <text evidence="2">The sequence shown here is derived from an EMBL/GenBank/DDBJ whole genome shotgun (WGS) entry which is preliminary data.</text>
</comment>
<evidence type="ECO:0000313" key="2">
    <source>
        <dbReference type="EMBL" id="EJK44281.1"/>
    </source>
</evidence>
<sequence length="207" mass="22336">MLGVYVRPNVIGLSFQLKGSKVGRRQPPSEVDELNLLSGRAFSADPSDGGAEGAEAEADAPRAATASSDVSYGVNGNPVMASSSLSSTHEATVQSSPAGASFGRRDPDPASPSSSFSQYEGSEQASRDDEEMATLTLPPDPSLCLIHTQRPRTSNLTQFVRNVVLRRSPHGLRWSRFADQNPTDLLHCIDVEHSLRWSPHGLRRIRV</sequence>
<evidence type="ECO:0000313" key="3">
    <source>
        <dbReference type="Proteomes" id="UP000266841"/>
    </source>
</evidence>
<gene>
    <name evidence="2" type="ORF">THAOC_37193</name>
</gene>
<evidence type="ECO:0000256" key="1">
    <source>
        <dbReference type="SAM" id="MobiDB-lite"/>
    </source>
</evidence>
<feature type="region of interest" description="Disordered" evidence="1">
    <location>
        <begin position="19"/>
        <end position="140"/>
    </location>
</feature>
<dbReference type="AlphaFoldDB" id="K0R6M8"/>
<reference evidence="2 3" key="1">
    <citation type="journal article" date="2012" name="Genome Biol.">
        <title>Genome and low-iron response of an oceanic diatom adapted to chronic iron limitation.</title>
        <authorList>
            <person name="Lommer M."/>
            <person name="Specht M."/>
            <person name="Roy A.S."/>
            <person name="Kraemer L."/>
            <person name="Andreson R."/>
            <person name="Gutowska M.A."/>
            <person name="Wolf J."/>
            <person name="Bergner S.V."/>
            <person name="Schilhabel M.B."/>
            <person name="Klostermeier U.C."/>
            <person name="Beiko R.G."/>
            <person name="Rosenstiel P."/>
            <person name="Hippler M."/>
            <person name="Laroche J."/>
        </authorList>
    </citation>
    <scope>NUCLEOTIDE SEQUENCE [LARGE SCALE GENOMIC DNA]</scope>
    <source>
        <strain evidence="2 3">CCMP1005</strain>
    </source>
</reference>
<accession>K0R6M8</accession>
<dbReference type="EMBL" id="AGNL01049921">
    <property type="protein sequence ID" value="EJK44281.1"/>
    <property type="molecule type" value="Genomic_DNA"/>
</dbReference>
<dbReference type="eggNOG" id="ENOG502SFFM">
    <property type="taxonomic scope" value="Eukaryota"/>
</dbReference>
<feature type="non-terminal residue" evidence="2">
    <location>
        <position position="207"/>
    </location>
</feature>
<dbReference type="Proteomes" id="UP000266841">
    <property type="component" value="Unassembled WGS sequence"/>
</dbReference>